<name>A0A4R0VHR1_BIFLL</name>
<feature type="transmembrane region" description="Helical" evidence="1">
    <location>
        <begin position="57"/>
        <end position="77"/>
    </location>
</feature>
<evidence type="ECO:0000313" key="2">
    <source>
        <dbReference type="EMBL" id="TCF64125.1"/>
    </source>
</evidence>
<dbReference type="RefSeq" id="WP_242669876.1">
    <property type="nucleotide sequence ID" value="NZ_SHTF01000015.1"/>
</dbReference>
<evidence type="ECO:0000313" key="3">
    <source>
        <dbReference type="Proteomes" id="UP000292787"/>
    </source>
</evidence>
<protein>
    <submittedName>
        <fullName evidence="2">Uncharacterized protein</fullName>
    </submittedName>
</protein>
<reference evidence="2 3" key="1">
    <citation type="journal article" date="2018" name="Sci. Rep.">
        <title>Genomic diversity and distribution of Bifidobacterium longum subsp. longum across the human lifespan.</title>
        <authorList>
            <person name="Odamaki T."/>
            <person name="Bottacini F."/>
            <person name="Kato K."/>
            <person name="Mitsuyama E."/>
            <person name="Yoshida K."/>
            <person name="Horigome A."/>
            <person name="Xiao J.Z."/>
            <person name="van Sinderen D."/>
        </authorList>
    </citation>
    <scope>NUCLEOTIDE SEQUENCE [LARGE SCALE GENOMIC DNA]</scope>
    <source>
        <strain evidence="2 3">MCC10116</strain>
    </source>
</reference>
<dbReference type="AlphaFoldDB" id="A0A4R0VHR1"/>
<accession>A0A4R0VHR1</accession>
<keyword evidence="1" id="KW-1133">Transmembrane helix</keyword>
<proteinExistence type="predicted"/>
<evidence type="ECO:0000256" key="1">
    <source>
        <dbReference type="SAM" id="Phobius"/>
    </source>
</evidence>
<comment type="caution">
    <text evidence="2">The sequence shown here is derived from an EMBL/GenBank/DDBJ whole genome shotgun (WGS) entry which is preliminary data.</text>
</comment>
<keyword evidence="1" id="KW-0472">Membrane</keyword>
<keyword evidence="1" id="KW-0812">Transmembrane</keyword>
<sequence>MSDFTKWVEAWDAYRNAGLPVQGSIANCLCLLGIIGIAVSIPLALSHFAYPKFGTHTVISIVSFILGVASLAASFHMPDHYGTAPEPDELGTRIVRIWGLESIDCDGNLPQRRLPSSDIECTVYRNDRRVHVTIHADDSNRLGLYDTDGKALKPVGKD</sequence>
<gene>
    <name evidence="2" type="ORF">MCC10116_1136</name>
</gene>
<organism evidence="2 3">
    <name type="scientific">Bifidobacterium longum subsp. longum</name>
    <dbReference type="NCBI Taxonomy" id="1679"/>
    <lineage>
        <taxon>Bacteria</taxon>
        <taxon>Bacillati</taxon>
        <taxon>Actinomycetota</taxon>
        <taxon>Actinomycetes</taxon>
        <taxon>Bifidobacteriales</taxon>
        <taxon>Bifidobacteriaceae</taxon>
        <taxon>Bifidobacterium</taxon>
    </lineage>
</organism>
<feature type="transmembrane region" description="Helical" evidence="1">
    <location>
        <begin position="24"/>
        <end position="45"/>
    </location>
</feature>
<dbReference type="Proteomes" id="UP000292787">
    <property type="component" value="Unassembled WGS sequence"/>
</dbReference>
<dbReference type="EMBL" id="SHTF01000015">
    <property type="protein sequence ID" value="TCF64125.1"/>
    <property type="molecule type" value="Genomic_DNA"/>
</dbReference>